<dbReference type="Pfam" id="PF17668">
    <property type="entry name" value="Acetyltransf_17"/>
    <property type="match status" value="1"/>
</dbReference>
<name>A0A1Q2CKP1_9ACTN</name>
<dbReference type="Pfam" id="PF13527">
    <property type="entry name" value="Acetyltransf_9"/>
    <property type="match status" value="1"/>
</dbReference>
<dbReference type="PANTHER" id="PTHR37817:SF1">
    <property type="entry name" value="N-ACETYLTRANSFERASE EIS"/>
    <property type="match status" value="1"/>
</dbReference>
<dbReference type="SUPFAM" id="SSF55729">
    <property type="entry name" value="Acyl-CoA N-acyltransferases (Nat)"/>
    <property type="match status" value="1"/>
</dbReference>
<dbReference type="Gene3D" id="3.40.630.30">
    <property type="match status" value="2"/>
</dbReference>
<dbReference type="GO" id="GO:0030649">
    <property type="term" value="P:aminoglycoside antibiotic catabolic process"/>
    <property type="evidence" value="ECO:0007669"/>
    <property type="project" value="TreeGrafter"/>
</dbReference>
<dbReference type="InterPro" id="IPR016181">
    <property type="entry name" value="Acyl_CoA_acyltransferase"/>
</dbReference>
<dbReference type="OrthoDB" id="8399956at2"/>
<dbReference type="SUPFAM" id="SSF55718">
    <property type="entry name" value="SCP-like"/>
    <property type="match status" value="1"/>
</dbReference>
<dbReference type="InterPro" id="IPR000182">
    <property type="entry name" value="GNAT_dom"/>
</dbReference>
<dbReference type="InterPro" id="IPR041380">
    <property type="entry name" value="Acetyltransf_17"/>
</dbReference>
<dbReference type="InterPro" id="IPR036527">
    <property type="entry name" value="SCP2_sterol-bd_dom_sf"/>
</dbReference>
<dbReference type="KEGG" id="tes:BW730_03145"/>
<reference evidence="3" key="1">
    <citation type="submission" date="2017-02" db="EMBL/GenBank/DDBJ databases">
        <title>Tessaracoccus aquaemaris sp. nov., isolated from the intestine of a Korean rockfish, Sebastes schlegelii, in a marine aquaculture pond.</title>
        <authorList>
            <person name="Tak E.J."/>
            <person name="Bae J.-W."/>
        </authorList>
    </citation>
    <scope>NUCLEOTIDE SEQUENCE [LARGE SCALE GENOMIC DNA]</scope>
    <source>
        <strain evidence="3">NSG39</strain>
    </source>
</reference>
<evidence type="ECO:0000313" key="2">
    <source>
        <dbReference type="EMBL" id="AQP46672.1"/>
    </source>
</evidence>
<feature type="domain" description="N-acetyltransferase" evidence="1">
    <location>
        <begin position="7"/>
        <end position="168"/>
    </location>
</feature>
<dbReference type="Pfam" id="PF13530">
    <property type="entry name" value="SCP2_2"/>
    <property type="match status" value="1"/>
</dbReference>
<sequence length="421" mass="46172">MQSPYRYDVLALDTADDDPIWAAYVNIFRTVFLDGRATPEGVGTFRKHRREDGAVLGMVTTEGPGLDGRQPVAGFNVTPTTINQGRGLRPALIVNTIGVLPSHRRRGLLKEMMRRQLDAAREQGMAVAVLTASEATIYGRFGFAPATRGQQLRIDTRRFAYRDGVEVADGAIEFVEPSFLADHWERITTAHQERHRGAVGHTHAHFLVDTGAWDSDEAGPSKNLRAVVHFDADGVPDGFAVFRFKGWDEAPQATVFKVCAPDAPVERALWRALAEMDLIETLTYDLSSPSDHLPLSLADERALKVTGISDWVWLRIFDLPAAVDGRAFDGDGEIVLRVVDRMGYVDGTWRLTASGGLGSAEATDAEPEVTLGVDTLALLWHNDHTAAQAAEAGVLDGSDEAVRRLGRMLRWDESAENLATF</sequence>
<gene>
    <name evidence="2" type="ORF">BW730_03145</name>
</gene>
<evidence type="ECO:0000259" key="1">
    <source>
        <dbReference type="PROSITE" id="PS51186"/>
    </source>
</evidence>
<dbReference type="RefSeq" id="WP_077684980.1">
    <property type="nucleotide sequence ID" value="NZ_CP019606.1"/>
</dbReference>
<dbReference type="Gene3D" id="3.30.1050.10">
    <property type="entry name" value="SCP2 sterol-binding domain"/>
    <property type="match status" value="1"/>
</dbReference>
<protein>
    <recommendedName>
        <fullName evidence="1">N-acetyltransferase domain-containing protein</fullName>
    </recommendedName>
</protein>
<keyword evidence="3" id="KW-1185">Reference proteome</keyword>
<dbReference type="InterPro" id="IPR051554">
    <property type="entry name" value="Acetyltransferase_Eis"/>
</dbReference>
<dbReference type="AlphaFoldDB" id="A0A1Q2CKP1"/>
<dbReference type="InterPro" id="IPR025559">
    <property type="entry name" value="Eis_dom"/>
</dbReference>
<proteinExistence type="predicted"/>
<dbReference type="PROSITE" id="PS51186">
    <property type="entry name" value="GNAT"/>
    <property type="match status" value="1"/>
</dbReference>
<dbReference type="CDD" id="cd04301">
    <property type="entry name" value="NAT_SF"/>
    <property type="match status" value="1"/>
</dbReference>
<dbReference type="GO" id="GO:0034069">
    <property type="term" value="F:aminoglycoside N-acetyltransferase activity"/>
    <property type="evidence" value="ECO:0007669"/>
    <property type="project" value="TreeGrafter"/>
</dbReference>
<dbReference type="STRING" id="1332264.BW730_03145"/>
<evidence type="ECO:0000313" key="3">
    <source>
        <dbReference type="Proteomes" id="UP000188145"/>
    </source>
</evidence>
<dbReference type="EMBL" id="CP019606">
    <property type="protein sequence ID" value="AQP46672.1"/>
    <property type="molecule type" value="Genomic_DNA"/>
</dbReference>
<accession>A0A1Q2CKP1</accession>
<dbReference type="PANTHER" id="PTHR37817">
    <property type="entry name" value="N-ACETYLTRANSFERASE EIS"/>
    <property type="match status" value="1"/>
</dbReference>
<organism evidence="2 3">
    <name type="scientific">Tessaracoccus aquimaris</name>
    <dbReference type="NCBI Taxonomy" id="1332264"/>
    <lineage>
        <taxon>Bacteria</taxon>
        <taxon>Bacillati</taxon>
        <taxon>Actinomycetota</taxon>
        <taxon>Actinomycetes</taxon>
        <taxon>Propionibacteriales</taxon>
        <taxon>Propionibacteriaceae</taxon>
        <taxon>Tessaracoccus</taxon>
    </lineage>
</organism>
<dbReference type="Proteomes" id="UP000188145">
    <property type="component" value="Chromosome"/>
</dbReference>